<protein>
    <submittedName>
        <fullName evidence="2">Uncharacterized protein</fullName>
    </submittedName>
</protein>
<evidence type="ECO:0000256" key="1">
    <source>
        <dbReference type="SAM" id="MobiDB-lite"/>
    </source>
</evidence>
<reference evidence="2 3" key="1">
    <citation type="journal article" date="2022" name="Allergy">
        <title>Genome assembly and annotation of Periplaneta americana reveal a comprehensive cockroach allergen profile.</title>
        <authorList>
            <person name="Wang L."/>
            <person name="Xiong Q."/>
            <person name="Saelim N."/>
            <person name="Wang L."/>
            <person name="Nong W."/>
            <person name="Wan A.T."/>
            <person name="Shi M."/>
            <person name="Liu X."/>
            <person name="Cao Q."/>
            <person name="Hui J.H.L."/>
            <person name="Sookrung N."/>
            <person name="Leung T.F."/>
            <person name="Tungtrongchitr A."/>
            <person name="Tsui S.K.W."/>
        </authorList>
    </citation>
    <scope>NUCLEOTIDE SEQUENCE [LARGE SCALE GENOMIC DNA]</scope>
    <source>
        <tissue evidence="2">Whole body-01</tissue>
    </source>
</reference>
<feature type="region of interest" description="Disordered" evidence="1">
    <location>
        <begin position="1"/>
        <end position="33"/>
    </location>
</feature>
<organism evidence="2 3">
    <name type="scientific">Periplaneta americana</name>
    <name type="common">American cockroach</name>
    <name type="synonym">Blatta americana</name>
    <dbReference type="NCBI Taxonomy" id="6978"/>
    <lineage>
        <taxon>Eukaryota</taxon>
        <taxon>Metazoa</taxon>
        <taxon>Ecdysozoa</taxon>
        <taxon>Arthropoda</taxon>
        <taxon>Hexapoda</taxon>
        <taxon>Insecta</taxon>
        <taxon>Pterygota</taxon>
        <taxon>Neoptera</taxon>
        <taxon>Polyneoptera</taxon>
        <taxon>Dictyoptera</taxon>
        <taxon>Blattodea</taxon>
        <taxon>Blattoidea</taxon>
        <taxon>Blattidae</taxon>
        <taxon>Blattinae</taxon>
        <taxon>Periplaneta</taxon>
    </lineage>
</organism>
<name>A0ABQ8S771_PERAM</name>
<sequence length="66" mass="7566">MAGLCEGGNEPPGSFLKSQIKSHTAYSESHRSGGINDVTLQRTKEQNCWKDRWLSWRLYKLLSVLR</sequence>
<proteinExistence type="predicted"/>
<dbReference type="EMBL" id="JAJSOF020000033">
    <property type="protein sequence ID" value="KAJ4429721.1"/>
    <property type="molecule type" value="Genomic_DNA"/>
</dbReference>
<keyword evidence="3" id="KW-1185">Reference proteome</keyword>
<accession>A0ABQ8S771</accession>
<gene>
    <name evidence="2" type="ORF">ANN_21925</name>
</gene>
<feature type="compositionally biased region" description="Polar residues" evidence="1">
    <location>
        <begin position="16"/>
        <end position="27"/>
    </location>
</feature>
<evidence type="ECO:0000313" key="2">
    <source>
        <dbReference type="EMBL" id="KAJ4429721.1"/>
    </source>
</evidence>
<comment type="caution">
    <text evidence="2">The sequence shown here is derived from an EMBL/GenBank/DDBJ whole genome shotgun (WGS) entry which is preliminary data.</text>
</comment>
<dbReference type="Proteomes" id="UP001148838">
    <property type="component" value="Unassembled WGS sequence"/>
</dbReference>
<evidence type="ECO:0000313" key="3">
    <source>
        <dbReference type="Proteomes" id="UP001148838"/>
    </source>
</evidence>